<keyword evidence="2" id="KW-1185">Reference proteome</keyword>
<evidence type="ECO:0000313" key="2">
    <source>
        <dbReference type="Proteomes" id="UP000306319"/>
    </source>
</evidence>
<sequence length="946" mass="107232">MRRIYLYIIALTCIGFAIAQQSSTPPQKKAEKKLSDADLIGSANLFVPVDTVSNDSTAYNDSAAHNDSSYRARRANALPNDTSRTSLSRINREKADLEYSVTFDAKDSLVMIGQNNAYLYGDGNVEYGQFKLNSQEIRMELDKSTVYATGVVDSTGNLAGSPIFQDGKDQYESKEMTYNFKTERGFITDVISEQGEGYLTGGASKKMEDGSFFIKDGKYTTCDDHDHPHFYFNVTRGKMIPNKNIVTGPVYMVLSDVPLPIALPFGYFPFTKDYSSGIIFPTFGEDYNRGFYLRDGGYYFAISDYVDLALRGEIYTKGSWGVSGHTSYTKRYRFRGNFDFSYLTTIYGDKGSPDYSKQTNFQVVWSHSQDTKANPNMNFSASVNFATSGYSRNDLNSYYNSSFTENTKSSTVNMTYRFPGTKWSLSTTANISQRTQDSTLAVSFPNLNVTLSQVAPFKRKKSVGGERWYEKIRLSYSGQFQNSLTAQQDVFFKKSLIKDWRNGMKHYLPISATFSIFKYINISPSIAMNDRMYTSKIRRQWDTQASREIADTTYGFYNLFDFNASLSFDTKIYGFWKPMKFLGDKVQMIRHVITPTVSIYGAPDFSDPMWGVWGAYDYVDSQGRPQHKKYNYFSHGVFGAPSQGKSGVVSLSLANNLEMKVKSDKDSTGMKKVSLIENFTISQSYNFAADSMNWSNVNTSILLRLVKNFNLNLSATWDPYTYQLSSSGTPVRVNVPRWKAGKGWVKLASTGTSFSYTFNNQTFKKKKDKDNGDNNNNNNGEQDGDTPFDGTDGNDAIDNLGDDPRDRRRRDAKQQAATADADGYTKWECPWSLTFNYSVNYGYGAFDYNKLDYKGKWTQNLSFSGNIRPTPNWNFSFSASYNFDLKKIAYMNCSISRDLHCFTMSASFVPFGPYKSYNFHISVKSSLLKDLKYDKRSSSTNGIQWY</sequence>
<protein>
    <submittedName>
        <fullName evidence="1">LPS-assembly protein LptD</fullName>
    </submittedName>
</protein>
<evidence type="ECO:0000313" key="1">
    <source>
        <dbReference type="EMBL" id="TGY76960.1"/>
    </source>
</evidence>
<name>A0AC61RBK5_9BACT</name>
<organism evidence="1 2">
    <name type="scientific">Lepagella muris</name>
    <dbReference type="NCBI Taxonomy" id="3032870"/>
    <lineage>
        <taxon>Bacteria</taxon>
        <taxon>Pseudomonadati</taxon>
        <taxon>Bacteroidota</taxon>
        <taxon>Bacteroidia</taxon>
        <taxon>Bacteroidales</taxon>
        <taxon>Muribaculaceae</taxon>
        <taxon>Lepagella</taxon>
    </lineage>
</organism>
<gene>
    <name evidence="1" type="ORF">E5331_16775</name>
</gene>
<dbReference type="Proteomes" id="UP000306319">
    <property type="component" value="Unassembled WGS sequence"/>
</dbReference>
<accession>A0AC61RBK5</accession>
<reference evidence="1" key="1">
    <citation type="submission" date="2019-04" db="EMBL/GenBank/DDBJ databases">
        <title>Microbes associate with the intestines of laboratory mice.</title>
        <authorList>
            <person name="Navarre W."/>
            <person name="Wong E."/>
            <person name="Huang K."/>
            <person name="Tropini C."/>
            <person name="Ng K."/>
            <person name="Yu B."/>
        </authorList>
    </citation>
    <scope>NUCLEOTIDE SEQUENCE</scope>
    <source>
        <strain evidence="1">NM04_E33</strain>
    </source>
</reference>
<comment type="caution">
    <text evidence="1">The sequence shown here is derived from an EMBL/GenBank/DDBJ whole genome shotgun (WGS) entry which is preliminary data.</text>
</comment>
<dbReference type="EMBL" id="SRYB01000033">
    <property type="protein sequence ID" value="TGY76960.1"/>
    <property type="molecule type" value="Genomic_DNA"/>
</dbReference>
<proteinExistence type="predicted"/>